<dbReference type="GO" id="GO:0009279">
    <property type="term" value="C:cell outer membrane"/>
    <property type="evidence" value="ECO:0007669"/>
    <property type="project" value="UniProtKB-SubCell"/>
</dbReference>
<dbReference type="InterPro" id="IPR001343">
    <property type="entry name" value="Hemolysn_Ca-bd"/>
</dbReference>
<dbReference type="InterPro" id="IPR012334">
    <property type="entry name" value="Pectin_lyas_fold"/>
</dbReference>
<evidence type="ECO:0000313" key="9">
    <source>
        <dbReference type="EMBL" id="WNZ22911.1"/>
    </source>
</evidence>
<evidence type="ECO:0000256" key="7">
    <source>
        <dbReference type="ARBA" id="ARBA00023237"/>
    </source>
</evidence>
<evidence type="ECO:0000256" key="3">
    <source>
        <dbReference type="ARBA" id="ARBA00004613"/>
    </source>
</evidence>
<dbReference type="InterPro" id="IPR048165">
    <property type="entry name" value="Bluetail_dom"/>
</dbReference>
<reference evidence="9" key="1">
    <citation type="submission" date="2020-05" db="EMBL/GenBank/DDBJ databases">
        <authorList>
            <person name="Zhu T."/>
            <person name="Keshari N."/>
            <person name="Lu X."/>
        </authorList>
    </citation>
    <scope>NUCLEOTIDE SEQUENCE</scope>
    <source>
        <strain evidence="9">NK1-12</strain>
    </source>
</reference>
<keyword evidence="4" id="KW-0964">Secreted</keyword>
<protein>
    <submittedName>
        <fullName evidence="9">Calcium-binding protein</fullName>
    </submittedName>
</protein>
<dbReference type="InterPro" id="IPR018511">
    <property type="entry name" value="Hemolysin-typ_Ca-bd_CS"/>
</dbReference>
<dbReference type="GO" id="GO:0005576">
    <property type="term" value="C:extracellular region"/>
    <property type="evidence" value="ECO:0007669"/>
    <property type="project" value="UniProtKB-SubCell"/>
</dbReference>
<dbReference type="SMART" id="SM00710">
    <property type="entry name" value="PbH1"/>
    <property type="match status" value="8"/>
</dbReference>
<dbReference type="Pfam" id="PF02415">
    <property type="entry name" value="Chlam_PMP"/>
    <property type="match status" value="1"/>
</dbReference>
<proteinExistence type="predicted"/>
<organism evidence="9">
    <name type="scientific">Leptolyngbya sp. NK1-12</name>
    <dbReference type="NCBI Taxonomy" id="2547451"/>
    <lineage>
        <taxon>Bacteria</taxon>
        <taxon>Bacillati</taxon>
        <taxon>Cyanobacteriota</taxon>
        <taxon>Cyanophyceae</taxon>
        <taxon>Leptolyngbyales</taxon>
        <taxon>Leptolyngbyaceae</taxon>
        <taxon>Leptolyngbya group</taxon>
        <taxon>Leptolyngbya</taxon>
    </lineage>
</organism>
<evidence type="ECO:0000256" key="4">
    <source>
        <dbReference type="ARBA" id="ARBA00022525"/>
    </source>
</evidence>
<dbReference type="PRINTS" id="PR00313">
    <property type="entry name" value="CABNDNGRPT"/>
</dbReference>
<keyword evidence="7" id="KW-0998">Cell outer membrane</keyword>
<evidence type="ECO:0000256" key="5">
    <source>
        <dbReference type="ARBA" id="ARBA00022729"/>
    </source>
</evidence>
<feature type="compositionally biased region" description="Polar residues" evidence="8">
    <location>
        <begin position="533"/>
        <end position="544"/>
    </location>
</feature>
<sequence length="717" mass="73427">MAIITVTSTADSGAGSLRAAIASARSGDTIQFAPSLANQTIRLTSGQIEISPGKNLTINGATAANLTISGNNASRILLVNSNQDFPTNVTIKNLSLANGKTSDQGGAILGEHKANITVENVKFTGNRADKGGGAVFSKWENNLTVINSQFDGNVATQGNDERGAGAIAFVSPGNFIVRNSTFTNNQGINGGAINSLNGKLTIENSKFINNSTTTAKFIDGSATGFLRGYGGALFTDRASAVNEASGTIRIVNSVFEGNRGLGEGGGAYLYTGNQDNVIIEATSFRNNQVQGLPRGNAGNGGGLVVLSNGLNKGLTLNRTSFVNNSATNQGGGLWMMGAPSTITNSTFSGNKAIFSTTPAQNDTGRNGGGMALYDAATTIVNSTIANNQAGWVGGGILASSAPVTVKNTIFDKNTALNGGNPWNIRQHTSRELTDGGGNIQNALANDDRVTPNARVIDPKLGPLQDNGGGLLTHALLSGSPAINAGVSGAPSTDARGFTRDGQPDIGAFEFGAVGSTPSNPSGPGTPSSPANPINGTPGNDTLTGTAGRDTILAGAGNDLLTGGLGADQLTTGTGADRVLYRGPTQLDAFAGSRVNSLDRITDLNVLQGDRLQLDYDNNLATTQRPRGLFNAGKVDGNNLSAALKSAYADKNQKTAGKQDLKANEAVLFQWKKSTYLSVNDSVRAFNGSRDLVVNVTGLANPAAHATAGALPVTGYFA</sequence>
<dbReference type="Gene3D" id="2.150.10.10">
    <property type="entry name" value="Serralysin-like metalloprotease, C-terminal"/>
    <property type="match status" value="1"/>
</dbReference>
<dbReference type="NCBIfam" id="NF041518">
    <property type="entry name" value="choice_anch_Q"/>
    <property type="match status" value="1"/>
</dbReference>
<dbReference type="EMBL" id="CP053586">
    <property type="protein sequence ID" value="WNZ22911.1"/>
    <property type="molecule type" value="Genomic_DNA"/>
</dbReference>
<dbReference type="InterPro" id="IPR059226">
    <property type="entry name" value="Choice_anch_Q_dom"/>
</dbReference>
<evidence type="ECO:0000256" key="2">
    <source>
        <dbReference type="ARBA" id="ARBA00004442"/>
    </source>
</evidence>
<dbReference type="Gene3D" id="2.160.20.10">
    <property type="entry name" value="Single-stranded right-handed beta-helix, Pectin lyase-like"/>
    <property type="match status" value="1"/>
</dbReference>
<name>A0AA96WIQ1_9CYAN</name>
<dbReference type="InterPro" id="IPR011049">
    <property type="entry name" value="Serralysin-like_metalloprot_C"/>
</dbReference>
<gene>
    <name evidence="9" type="ORF">HJG54_08605</name>
</gene>
<feature type="region of interest" description="Disordered" evidence="8">
    <location>
        <begin position="487"/>
        <end position="546"/>
    </location>
</feature>
<comment type="subcellular location">
    <subcellularLocation>
        <location evidence="1">Cell envelope</location>
    </subcellularLocation>
    <subcellularLocation>
        <location evidence="2">Cell outer membrane</location>
    </subcellularLocation>
    <subcellularLocation>
        <location evidence="3">Secreted</location>
    </subcellularLocation>
</comment>
<dbReference type="PANTHER" id="PTHR11319">
    <property type="entry name" value="G PROTEIN-COUPLED RECEPTOR-RELATED"/>
    <property type="match status" value="1"/>
</dbReference>
<dbReference type="InterPro" id="IPR011050">
    <property type="entry name" value="Pectin_lyase_fold/virulence"/>
</dbReference>
<evidence type="ECO:0000256" key="1">
    <source>
        <dbReference type="ARBA" id="ARBA00004196"/>
    </source>
</evidence>
<dbReference type="SUPFAM" id="SSF51120">
    <property type="entry name" value="beta-Roll"/>
    <property type="match status" value="1"/>
</dbReference>
<feature type="compositionally biased region" description="Low complexity" evidence="8">
    <location>
        <begin position="514"/>
        <end position="532"/>
    </location>
</feature>
<dbReference type="SUPFAM" id="SSF51126">
    <property type="entry name" value="Pectin lyase-like"/>
    <property type="match status" value="2"/>
</dbReference>
<dbReference type="Pfam" id="PF00353">
    <property type="entry name" value="HemolysinCabind"/>
    <property type="match status" value="1"/>
</dbReference>
<evidence type="ECO:0000256" key="6">
    <source>
        <dbReference type="ARBA" id="ARBA00023136"/>
    </source>
</evidence>
<dbReference type="InterPro" id="IPR006626">
    <property type="entry name" value="PbH1"/>
</dbReference>
<dbReference type="PANTHER" id="PTHR11319:SF35">
    <property type="entry name" value="OUTER MEMBRANE PROTEIN PMPC-RELATED"/>
    <property type="match status" value="1"/>
</dbReference>
<keyword evidence="6" id="KW-0472">Membrane</keyword>
<accession>A0AA96WIQ1</accession>
<dbReference type="GO" id="GO:0005509">
    <property type="term" value="F:calcium ion binding"/>
    <property type="evidence" value="ECO:0007669"/>
    <property type="project" value="InterPro"/>
</dbReference>
<dbReference type="RefSeq" id="WP_316434460.1">
    <property type="nucleotide sequence ID" value="NZ_CP053586.1"/>
</dbReference>
<dbReference type="AlphaFoldDB" id="A0AA96WIQ1"/>
<evidence type="ECO:0000256" key="8">
    <source>
        <dbReference type="SAM" id="MobiDB-lite"/>
    </source>
</evidence>
<dbReference type="InterPro" id="IPR003368">
    <property type="entry name" value="POMP_repeat"/>
</dbReference>
<dbReference type="PROSITE" id="PS00330">
    <property type="entry name" value="HEMOLYSIN_CALCIUM"/>
    <property type="match status" value="1"/>
</dbReference>
<dbReference type="NCBIfam" id="NF041519">
    <property type="entry name" value="bluetail"/>
    <property type="match status" value="1"/>
</dbReference>
<keyword evidence="5" id="KW-0732">Signal</keyword>